<dbReference type="EMBL" id="RPDH01000002">
    <property type="protein sequence ID" value="RPE08574.1"/>
    <property type="molecule type" value="Genomic_DNA"/>
</dbReference>
<feature type="transmembrane region" description="Helical" evidence="6">
    <location>
        <begin position="399"/>
        <end position="418"/>
    </location>
</feature>
<comment type="caution">
    <text evidence="7">The sequence shown here is derived from an EMBL/GenBank/DDBJ whole genome shotgun (WGS) entry which is preliminary data.</text>
</comment>
<feature type="transmembrane region" description="Helical" evidence="6">
    <location>
        <begin position="304"/>
        <end position="322"/>
    </location>
</feature>
<evidence type="ECO:0000256" key="3">
    <source>
        <dbReference type="ARBA" id="ARBA00022692"/>
    </source>
</evidence>
<sequence length="494" mass="55867">MGIIRNQSIKSTLITYIGFGIGGIYVLLVAKLVDPNILGLTRFFISIAAIVYAVSNLGSVTMMNRFYPYYRDLLPAPKRDVFGLVLMLCSIGFLLSAAGTFFLHDLVVRKFGTKSVFVVDYYYLLLPFSMFYLFFTAFENFSYNQYKSIFPIFLKEVALRILNLVLGILLITGVLSLPSYVWGYSLTYGILLTVLVIYLYRQRDLIFSFRISNVTRKLSRHIVTFNGMLYLAAIFGVIAGNIDNLAISSVKGLDYGFVFEFFTYISTLIIIPQRSIVAISIPVLAKSWKDKNIPAIQSIYARSANAMFTYATLIFAVVTLNADAAFDILELPPIYYEGGLVLMILGLMRVVEMSFGVNSQILGTSNYWRVDFFSSVAQFCVAIPMNILFLKWLGLEGSAIANFAGIVIFNSIRVGFLYYKFKLTPFNKNLFLILLVAAVTYFLCRYIRISNDYLSIIVRSVIFTGVFLGTVLYFNLSKDVTEATEIVMKRLQRK</sequence>
<feature type="transmembrane region" description="Helical" evidence="6">
    <location>
        <begin position="121"/>
        <end position="138"/>
    </location>
</feature>
<evidence type="ECO:0000313" key="8">
    <source>
        <dbReference type="Proteomes" id="UP000278351"/>
    </source>
</evidence>
<accession>A0A3N4QA29</accession>
<feature type="transmembrane region" description="Helical" evidence="6">
    <location>
        <begin position="221"/>
        <end position="242"/>
    </location>
</feature>
<gene>
    <name evidence="7" type="ORF">EGT74_16160</name>
</gene>
<evidence type="ECO:0000256" key="5">
    <source>
        <dbReference type="ARBA" id="ARBA00023136"/>
    </source>
</evidence>
<feature type="transmembrane region" description="Helical" evidence="6">
    <location>
        <begin position="454"/>
        <end position="474"/>
    </location>
</feature>
<keyword evidence="5 6" id="KW-0472">Membrane</keyword>
<feature type="transmembrane region" description="Helical" evidence="6">
    <location>
        <begin position="262"/>
        <end position="284"/>
    </location>
</feature>
<keyword evidence="2" id="KW-1003">Cell membrane</keyword>
<dbReference type="AlphaFoldDB" id="A0A3N4QA29"/>
<keyword evidence="4 6" id="KW-1133">Transmembrane helix</keyword>
<dbReference type="OrthoDB" id="88014at2"/>
<protein>
    <submittedName>
        <fullName evidence="7">Polysaccharide biosynthesis protein</fullName>
    </submittedName>
</protein>
<reference evidence="7 8" key="1">
    <citation type="submission" date="2018-11" db="EMBL/GenBank/DDBJ databases">
        <title>Chitinophaga lutea sp.nov., isolate from arsenic contaminated soil.</title>
        <authorList>
            <person name="Zong Y."/>
        </authorList>
    </citation>
    <scope>NUCLEOTIDE SEQUENCE [LARGE SCALE GENOMIC DNA]</scope>
    <source>
        <strain evidence="7 8">ZY74</strain>
    </source>
</reference>
<dbReference type="InterPro" id="IPR050833">
    <property type="entry name" value="Poly_Biosynth_Transport"/>
</dbReference>
<feature type="transmembrane region" description="Helical" evidence="6">
    <location>
        <begin position="39"/>
        <end position="60"/>
    </location>
</feature>
<dbReference type="PANTHER" id="PTHR30250:SF11">
    <property type="entry name" value="O-ANTIGEN TRANSPORTER-RELATED"/>
    <property type="match status" value="1"/>
</dbReference>
<dbReference type="GO" id="GO:0005886">
    <property type="term" value="C:plasma membrane"/>
    <property type="evidence" value="ECO:0007669"/>
    <property type="project" value="UniProtKB-SubCell"/>
</dbReference>
<feature type="transmembrane region" description="Helical" evidence="6">
    <location>
        <begin position="81"/>
        <end position="101"/>
    </location>
</feature>
<comment type="subcellular location">
    <subcellularLocation>
        <location evidence="1">Cell membrane</location>
        <topology evidence="1">Multi-pass membrane protein</topology>
    </subcellularLocation>
</comment>
<evidence type="ECO:0000256" key="6">
    <source>
        <dbReference type="SAM" id="Phobius"/>
    </source>
</evidence>
<dbReference type="Proteomes" id="UP000278351">
    <property type="component" value="Unassembled WGS sequence"/>
</dbReference>
<proteinExistence type="predicted"/>
<keyword evidence="8" id="KW-1185">Reference proteome</keyword>
<feature type="transmembrane region" description="Helical" evidence="6">
    <location>
        <begin position="372"/>
        <end position="393"/>
    </location>
</feature>
<evidence type="ECO:0000256" key="1">
    <source>
        <dbReference type="ARBA" id="ARBA00004651"/>
    </source>
</evidence>
<evidence type="ECO:0000313" key="7">
    <source>
        <dbReference type="EMBL" id="RPE08574.1"/>
    </source>
</evidence>
<dbReference type="RefSeq" id="WP_123847576.1">
    <property type="nucleotide sequence ID" value="NZ_RPDH01000002.1"/>
</dbReference>
<dbReference type="PANTHER" id="PTHR30250">
    <property type="entry name" value="PST FAMILY PREDICTED COLANIC ACID TRANSPORTER"/>
    <property type="match status" value="1"/>
</dbReference>
<evidence type="ECO:0000256" key="4">
    <source>
        <dbReference type="ARBA" id="ARBA00022989"/>
    </source>
</evidence>
<name>A0A3N4QA29_9BACT</name>
<feature type="transmembrane region" description="Helical" evidence="6">
    <location>
        <begin position="181"/>
        <end position="200"/>
    </location>
</feature>
<organism evidence="7 8">
    <name type="scientific">Chitinophaga lutea</name>
    <dbReference type="NCBI Taxonomy" id="2488634"/>
    <lineage>
        <taxon>Bacteria</taxon>
        <taxon>Pseudomonadati</taxon>
        <taxon>Bacteroidota</taxon>
        <taxon>Chitinophagia</taxon>
        <taxon>Chitinophagales</taxon>
        <taxon>Chitinophagaceae</taxon>
        <taxon>Chitinophaga</taxon>
    </lineage>
</organism>
<evidence type="ECO:0000256" key="2">
    <source>
        <dbReference type="ARBA" id="ARBA00022475"/>
    </source>
</evidence>
<feature type="transmembrane region" description="Helical" evidence="6">
    <location>
        <begin position="334"/>
        <end position="351"/>
    </location>
</feature>
<feature type="transmembrane region" description="Helical" evidence="6">
    <location>
        <begin position="12"/>
        <end position="33"/>
    </location>
</feature>
<feature type="transmembrane region" description="Helical" evidence="6">
    <location>
        <begin position="430"/>
        <end position="448"/>
    </location>
</feature>
<keyword evidence="3 6" id="KW-0812">Transmembrane</keyword>
<feature type="transmembrane region" description="Helical" evidence="6">
    <location>
        <begin position="158"/>
        <end position="175"/>
    </location>
</feature>